<evidence type="ECO:0000256" key="2">
    <source>
        <dbReference type="ARBA" id="ARBA00004902"/>
    </source>
</evidence>
<dbReference type="Proteomes" id="UP001400965">
    <property type="component" value="Unassembled WGS sequence"/>
</dbReference>
<sequence>MNVIKILIINGPNLNMLGKREPNVYGKNTLEDLECSIRKTFKDNIEFEFFQSNHEGFIIDKLHEANCKFDGIVLNPGAFTHYSYAIADAIRSISTKVVEVHISNIHNREEFRTKSVTASACIGQISGFGFYSYILGINSIINYEVE</sequence>
<dbReference type="PIRSF" id="PIRSF001399">
    <property type="entry name" value="DHquinase_II"/>
    <property type="match status" value="1"/>
</dbReference>
<dbReference type="Gene3D" id="3.40.50.9100">
    <property type="entry name" value="Dehydroquinase, class II"/>
    <property type="match status" value="1"/>
</dbReference>
<comment type="catalytic activity">
    <reaction evidence="1 8">
        <text>3-dehydroquinate = 3-dehydroshikimate + H2O</text>
        <dbReference type="Rhea" id="RHEA:21096"/>
        <dbReference type="ChEBI" id="CHEBI:15377"/>
        <dbReference type="ChEBI" id="CHEBI:16630"/>
        <dbReference type="ChEBI" id="CHEBI:32364"/>
        <dbReference type="EC" id="4.2.1.10"/>
    </reaction>
</comment>
<dbReference type="HAMAP" id="MF_00169">
    <property type="entry name" value="AroQ"/>
    <property type="match status" value="1"/>
</dbReference>
<protein>
    <recommendedName>
        <fullName evidence="5 8">3-dehydroquinate dehydratase</fullName>
        <shortName evidence="8">3-dehydroquinase</shortName>
        <ecNumber evidence="5 8">4.2.1.10</ecNumber>
    </recommendedName>
    <alternativeName>
        <fullName evidence="8">Type II DHQase</fullName>
    </alternativeName>
</protein>
<evidence type="ECO:0000256" key="5">
    <source>
        <dbReference type="ARBA" id="ARBA00012060"/>
    </source>
</evidence>
<evidence type="ECO:0000256" key="1">
    <source>
        <dbReference type="ARBA" id="ARBA00001864"/>
    </source>
</evidence>
<dbReference type="EMBL" id="BAAACP010000001">
    <property type="protein sequence ID" value="GAA0861235.1"/>
    <property type="molecule type" value="Genomic_DNA"/>
</dbReference>
<evidence type="ECO:0000256" key="8">
    <source>
        <dbReference type="HAMAP-Rule" id="MF_00169"/>
    </source>
</evidence>
<dbReference type="PANTHER" id="PTHR21272">
    <property type="entry name" value="CATABOLIC 3-DEHYDROQUINASE"/>
    <property type="match status" value="1"/>
</dbReference>
<feature type="binding site" evidence="8">
    <location>
        <position position="81"/>
    </location>
    <ligand>
        <name>substrate</name>
    </ligand>
</feature>
<keyword evidence="6 8" id="KW-0057">Aromatic amino acid biosynthesis</keyword>
<evidence type="ECO:0000313" key="10">
    <source>
        <dbReference type="Proteomes" id="UP001400965"/>
    </source>
</evidence>
<evidence type="ECO:0000256" key="4">
    <source>
        <dbReference type="ARBA" id="ARBA00011193"/>
    </source>
</evidence>
<dbReference type="SUPFAM" id="SSF52304">
    <property type="entry name" value="Type II 3-dehydroquinate dehydratase"/>
    <property type="match status" value="1"/>
</dbReference>
<feature type="site" description="Transition state stabilizer" evidence="8">
    <location>
        <position position="20"/>
    </location>
</feature>
<comment type="function">
    <text evidence="8">Catalyzes a trans-dehydration via an enolate intermediate.</text>
</comment>
<dbReference type="PANTHER" id="PTHR21272:SF3">
    <property type="entry name" value="CATABOLIC 3-DEHYDROQUINASE"/>
    <property type="match status" value="1"/>
</dbReference>
<dbReference type="NCBIfam" id="NF003807">
    <property type="entry name" value="PRK05395.1-4"/>
    <property type="match status" value="1"/>
</dbReference>
<dbReference type="NCBIfam" id="NF003806">
    <property type="entry name" value="PRK05395.1-3"/>
    <property type="match status" value="1"/>
</dbReference>
<evidence type="ECO:0000256" key="6">
    <source>
        <dbReference type="ARBA" id="ARBA00023141"/>
    </source>
</evidence>
<dbReference type="NCBIfam" id="TIGR01088">
    <property type="entry name" value="aroQ"/>
    <property type="match status" value="1"/>
</dbReference>
<evidence type="ECO:0000256" key="7">
    <source>
        <dbReference type="ARBA" id="ARBA00023239"/>
    </source>
</evidence>
<comment type="subunit">
    <text evidence="4 8">Homododecamer.</text>
</comment>
<feature type="active site" description="Proton donor" evidence="8">
    <location>
        <position position="101"/>
    </location>
</feature>
<comment type="pathway">
    <text evidence="2 8">Metabolic intermediate biosynthesis; chorismate biosynthesis; chorismate from D-erythrose 4-phosphate and phosphoenolpyruvate: step 3/7.</text>
</comment>
<feature type="binding site" evidence="8">
    <location>
        <position position="112"/>
    </location>
    <ligand>
        <name>substrate</name>
    </ligand>
</feature>
<name>A0ABP3XCA9_9FIRM</name>
<evidence type="ECO:0000256" key="3">
    <source>
        <dbReference type="ARBA" id="ARBA00011037"/>
    </source>
</evidence>
<gene>
    <name evidence="8 9" type="primary">aroQ</name>
    <name evidence="9" type="ORF">GCM10008917_01780</name>
</gene>
<proteinExistence type="inferred from homology"/>
<dbReference type="Pfam" id="PF01220">
    <property type="entry name" value="DHquinase_II"/>
    <property type="match status" value="1"/>
</dbReference>
<keyword evidence="8" id="KW-0028">Amino-acid biosynthesis</keyword>
<dbReference type="InterPro" id="IPR036441">
    <property type="entry name" value="DHquinase_II_sf"/>
</dbReference>
<comment type="similarity">
    <text evidence="3 8">Belongs to the type-II 3-dehydroquinase family.</text>
</comment>
<evidence type="ECO:0000313" key="9">
    <source>
        <dbReference type="EMBL" id="GAA0861235.1"/>
    </source>
</evidence>
<dbReference type="PROSITE" id="PS01029">
    <property type="entry name" value="DEHYDROQUINASE_II"/>
    <property type="match status" value="1"/>
</dbReference>
<feature type="active site" description="Proton acceptor" evidence="8">
    <location>
        <position position="25"/>
    </location>
</feature>
<comment type="caution">
    <text evidence="9">The sequence shown here is derived from an EMBL/GenBank/DDBJ whole genome shotgun (WGS) entry which is preliminary data.</text>
</comment>
<reference evidence="10" key="1">
    <citation type="journal article" date="2019" name="Int. J. Syst. Evol. Microbiol.">
        <title>The Global Catalogue of Microorganisms (GCM) 10K type strain sequencing project: providing services to taxonomists for standard genome sequencing and annotation.</title>
        <authorList>
            <consortium name="The Broad Institute Genomics Platform"/>
            <consortium name="The Broad Institute Genome Sequencing Center for Infectious Disease"/>
            <person name="Wu L."/>
            <person name="Ma J."/>
        </authorList>
    </citation>
    <scope>NUCLEOTIDE SEQUENCE [LARGE SCALE GENOMIC DNA]</scope>
    <source>
        <strain evidence="10">JCM 6486</strain>
    </source>
</reference>
<keyword evidence="10" id="KW-1185">Reference proteome</keyword>
<dbReference type="EC" id="4.2.1.10" evidence="5 8"/>
<dbReference type="NCBIfam" id="NF003805">
    <property type="entry name" value="PRK05395.1-2"/>
    <property type="match status" value="1"/>
</dbReference>
<feature type="binding site" evidence="8">
    <location>
        <begin position="102"/>
        <end position="103"/>
    </location>
    <ligand>
        <name>substrate</name>
    </ligand>
</feature>
<dbReference type="RefSeq" id="WP_346041167.1">
    <property type="nucleotide sequence ID" value="NZ_BAAACP010000001.1"/>
</dbReference>
<dbReference type="InterPro" id="IPR018509">
    <property type="entry name" value="DHquinase_II_CS"/>
</dbReference>
<keyword evidence="7 8" id="KW-0456">Lyase</keyword>
<dbReference type="CDD" id="cd00466">
    <property type="entry name" value="DHQase_II"/>
    <property type="match status" value="1"/>
</dbReference>
<accession>A0ABP3XCA9</accession>
<organism evidence="9 10">
    <name type="scientific">Paraclostridium tenue</name>
    <dbReference type="NCBI Taxonomy" id="1737"/>
    <lineage>
        <taxon>Bacteria</taxon>
        <taxon>Bacillati</taxon>
        <taxon>Bacillota</taxon>
        <taxon>Clostridia</taxon>
        <taxon>Peptostreptococcales</taxon>
        <taxon>Peptostreptococcaceae</taxon>
        <taxon>Paraclostridium</taxon>
    </lineage>
</organism>
<feature type="binding site" evidence="8">
    <location>
        <position position="88"/>
    </location>
    <ligand>
        <name>substrate</name>
    </ligand>
</feature>
<feature type="binding site" evidence="8">
    <location>
        <position position="75"/>
    </location>
    <ligand>
        <name>substrate</name>
    </ligand>
</feature>
<dbReference type="InterPro" id="IPR001874">
    <property type="entry name" value="DHquinase_II"/>
</dbReference>